<evidence type="ECO:0000313" key="1">
    <source>
        <dbReference type="EMBL" id="KAK9953098.1"/>
    </source>
</evidence>
<comment type="caution">
    <text evidence="1">The sequence shown here is derived from an EMBL/GenBank/DDBJ whole genome shotgun (WGS) entry which is preliminary data.</text>
</comment>
<name>A0AAW1YX31_CULAL</name>
<dbReference type="AlphaFoldDB" id="A0AAW1YX31"/>
<dbReference type="EMBL" id="JAWDJR010000023">
    <property type="protein sequence ID" value="KAK9953098.1"/>
    <property type="molecule type" value="Genomic_DNA"/>
</dbReference>
<accession>A0AAW1YX31</accession>
<sequence length="53" mass="5637">GHNGPNQTTQSCPTTRQALTAVSHSAEREMALDASLTTLSIQSSDVDEICFLC</sequence>
<evidence type="ECO:0000313" key="2">
    <source>
        <dbReference type="Proteomes" id="UP001479290"/>
    </source>
</evidence>
<dbReference type="Proteomes" id="UP001479290">
    <property type="component" value="Unassembled WGS sequence"/>
</dbReference>
<proteinExistence type="predicted"/>
<feature type="non-terminal residue" evidence="1">
    <location>
        <position position="1"/>
    </location>
</feature>
<organism evidence="1 2">
    <name type="scientific">Culter alburnus</name>
    <name type="common">Topmouth culter</name>
    <dbReference type="NCBI Taxonomy" id="194366"/>
    <lineage>
        <taxon>Eukaryota</taxon>
        <taxon>Metazoa</taxon>
        <taxon>Chordata</taxon>
        <taxon>Craniata</taxon>
        <taxon>Vertebrata</taxon>
        <taxon>Euteleostomi</taxon>
        <taxon>Actinopterygii</taxon>
        <taxon>Neopterygii</taxon>
        <taxon>Teleostei</taxon>
        <taxon>Ostariophysi</taxon>
        <taxon>Cypriniformes</taxon>
        <taxon>Xenocyprididae</taxon>
        <taxon>Xenocypridinae</taxon>
        <taxon>Culter</taxon>
    </lineage>
</organism>
<keyword evidence="2" id="KW-1185">Reference proteome</keyword>
<reference evidence="1 2" key="1">
    <citation type="submission" date="2024-05" db="EMBL/GenBank/DDBJ databases">
        <title>A high-quality chromosomal-level genome assembly of Topmouth culter (Culter alburnus).</title>
        <authorList>
            <person name="Zhao H."/>
        </authorList>
    </citation>
    <scope>NUCLEOTIDE SEQUENCE [LARGE SCALE GENOMIC DNA]</scope>
    <source>
        <strain evidence="1">CATC2023</strain>
        <tissue evidence="1">Muscle</tissue>
    </source>
</reference>
<protein>
    <submittedName>
        <fullName evidence="1">Uncharacterized protein</fullName>
    </submittedName>
</protein>
<gene>
    <name evidence="1" type="ORF">ABG768_017121</name>
</gene>